<dbReference type="Gene3D" id="3.90.1150.10">
    <property type="entry name" value="Aspartate Aminotransferase, domain 1"/>
    <property type="match status" value="1"/>
</dbReference>
<keyword evidence="4" id="KW-0663">Pyridoxal phosphate</keyword>
<dbReference type="InterPro" id="IPR015424">
    <property type="entry name" value="PyrdxlP-dep_Trfase"/>
</dbReference>
<dbReference type="NCBIfam" id="NF005394">
    <property type="entry name" value="PRK06939.1"/>
    <property type="match status" value="1"/>
</dbReference>
<organism evidence="7 8">
    <name type="scientific">Galdieria yellowstonensis</name>
    <dbReference type="NCBI Taxonomy" id="3028027"/>
    <lineage>
        <taxon>Eukaryota</taxon>
        <taxon>Rhodophyta</taxon>
        <taxon>Bangiophyceae</taxon>
        <taxon>Galdieriales</taxon>
        <taxon>Galdieriaceae</taxon>
        <taxon>Galdieria</taxon>
    </lineage>
</organism>
<reference evidence="7 8" key="1">
    <citation type="submission" date="2022-07" db="EMBL/GenBank/DDBJ databases">
        <title>Genome-wide signatures of adaptation to extreme environments.</title>
        <authorList>
            <person name="Cho C.H."/>
            <person name="Yoon H.S."/>
        </authorList>
    </citation>
    <scope>NUCLEOTIDE SEQUENCE [LARGE SCALE GENOMIC DNA]</scope>
    <source>
        <strain evidence="7 8">108.79 E11</strain>
    </source>
</reference>
<dbReference type="GO" id="GO:0008890">
    <property type="term" value="F:glycine C-acetyltransferase activity"/>
    <property type="evidence" value="ECO:0007669"/>
    <property type="project" value="InterPro"/>
</dbReference>
<dbReference type="EMBL" id="JANCYU010000028">
    <property type="protein sequence ID" value="KAK4525124.1"/>
    <property type="molecule type" value="Genomic_DNA"/>
</dbReference>
<dbReference type="InterPro" id="IPR015422">
    <property type="entry name" value="PyrdxlP-dep_Trfase_small"/>
</dbReference>
<evidence type="ECO:0000256" key="3">
    <source>
        <dbReference type="ARBA" id="ARBA00022679"/>
    </source>
</evidence>
<comment type="caution">
    <text evidence="7">The sequence shown here is derived from an EMBL/GenBank/DDBJ whole genome shotgun (WGS) entry which is preliminary data.</text>
</comment>
<dbReference type="Pfam" id="PF00155">
    <property type="entry name" value="Aminotran_1_2"/>
    <property type="match status" value="1"/>
</dbReference>
<dbReference type="AlphaFoldDB" id="A0AAV9ICR5"/>
<evidence type="ECO:0000256" key="1">
    <source>
        <dbReference type="ARBA" id="ARBA00001933"/>
    </source>
</evidence>
<protein>
    <recommendedName>
        <fullName evidence="6">Aminotransferase class I/classII large domain-containing protein</fullName>
    </recommendedName>
</protein>
<dbReference type="FunFam" id="3.40.640.10:FF:000006">
    <property type="entry name" value="5-aminolevulinate synthase, mitochondrial"/>
    <property type="match status" value="1"/>
</dbReference>
<gene>
    <name evidence="7" type="ORF">GAYE_SCF08G3029</name>
</gene>
<dbReference type="InterPro" id="IPR011282">
    <property type="entry name" value="2am3keto_CoA_ligase"/>
</dbReference>
<dbReference type="GO" id="GO:0030170">
    <property type="term" value="F:pyridoxal phosphate binding"/>
    <property type="evidence" value="ECO:0007669"/>
    <property type="project" value="InterPro"/>
</dbReference>
<dbReference type="GO" id="GO:0006567">
    <property type="term" value="P:L-threonine catabolic process"/>
    <property type="evidence" value="ECO:0007669"/>
    <property type="project" value="InterPro"/>
</dbReference>
<evidence type="ECO:0000256" key="4">
    <source>
        <dbReference type="ARBA" id="ARBA00022898"/>
    </source>
</evidence>
<dbReference type="InterPro" id="IPR015421">
    <property type="entry name" value="PyrdxlP-dep_Trfase_major"/>
</dbReference>
<dbReference type="PANTHER" id="PTHR13693:SF102">
    <property type="entry name" value="2-AMINO-3-KETOBUTYRATE COENZYME A LIGASE, MITOCHONDRIAL"/>
    <property type="match status" value="1"/>
</dbReference>
<sequence length="453" mass="49498">MYRSGLSTILASRLSYTLSKDKPLSVKEILKGYYSMQATSGATKSWTGSTLYHELQGTLDGARQSGTFKAERVITSPQGSKVNVEGTSSSVLNFCANNYLGLANHPKVVEAAKRALDTRGFGLASVRFICGTQDIHKELEKKVTDFHGTEDTIVFPSCFDANAGFFEAILGPEDAVISDELNHASIIDGIRLCKAQRLRYKHMDMEDLAGKLEQAQKARIRLIATDGVFSMDGDIAPMQEICRLAEKYDAFIFVDECHSTGFLGRKGTGTAEHWNVSSDRIICINSTLGKALGGATGGFSTGKKLIVDVLRQKARPYLFSNTLAPSVAAASITVFDILSSKEGEELREKLWKNTVHFRSRMEQAGFDVRGGVHGPPIVPVMLGDAALASRMADEMLNEFGIYVIGFSYPVVPQGRARIRVQLSAAHSTDDIDKLVDAFISLGTRHNILTRNKL</sequence>
<proteinExistence type="inferred from homology"/>
<dbReference type="InterPro" id="IPR004839">
    <property type="entry name" value="Aminotransferase_I/II_large"/>
</dbReference>
<accession>A0AAV9ICR5</accession>
<evidence type="ECO:0000256" key="5">
    <source>
        <dbReference type="ARBA" id="ARBA00023315"/>
    </source>
</evidence>
<keyword evidence="3" id="KW-0808">Transferase</keyword>
<keyword evidence="8" id="KW-1185">Reference proteome</keyword>
<dbReference type="CDD" id="cd06454">
    <property type="entry name" value="KBL_like"/>
    <property type="match status" value="1"/>
</dbReference>
<dbReference type="Gene3D" id="3.40.640.10">
    <property type="entry name" value="Type I PLP-dependent aspartate aminotransferase-like (Major domain)"/>
    <property type="match status" value="1"/>
</dbReference>
<evidence type="ECO:0000313" key="7">
    <source>
        <dbReference type="EMBL" id="KAK4525124.1"/>
    </source>
</evidence>
<comment type="cofactor">
    <cofactor evidence="1">
        <name>pyridoxal 5'-phosphate</name>
        <dbReference type="ChEBI" id="CHEBI:597326"/>
    </cofactor>
</comment>
<comment type="similarity">
    <text evidence="2">Belongs to the class-II pyridoxal-phosphate-dependent aminotransferase family.</text>
</comment>
<evidence type="ECO:0000256" key="2">
    <source>
        <dbReference type="ARBA" id="ARBA00008392"/>
    </source>
</evidence>
<name>A0AAV9ICR5_9RHOD</name>
<dbReference type="PANTHER" id="PTHR13693">
    <property type="entry name" value="CLASS II AMINOTRANSFERASE/8-AMINO-7-OXONONANOATE SYNTHASE"/>
    <property type="match status" value="1"/>
</dbReference>
<dbReference type="HAMAP" id="MF_00985">
    <property type="entry name" value="2am3keto_CoA_ligase"/>
    <property type="match status" value="1"/>
</dbReference>
<keyword evidence="5" id="KW-0012">Acyltransferase</keyword>
<dbReference type="SUPFAM" id="SSF53383">
    <property type="entry name" value="PLP-dependent transferases"/>
    <property type="match status" value="1"/>
</dbReference>
<dbReference type="GO" id="GO:0005739">
    <property type="term" value="C:mitochondrion"/>
    <property type="evidence" value="ECO:0007669"/>
    <property type="project" value="TreeGrafter"/>
</dbReference>
<feature type="domain" description="Aminotransferase class I/classII large" evidence="6">
    <location>
        <begin position="90"/>
        <end position="438"/>
    </location>
</feature>
<dbReference type="NCBIfam" id="TIGR01822">
    <property type="entry name" value="2am3keto_CoA"/>
    <property type="match status" value="1"/>
</dbReference>
<evidence type="ECO:0000259" key="6">
    <source>
        <dbReference type="Pfam" id="PF00155"/>
    </source>
</evidence>
<evidence type="ECO:0000313" key="8">
    <source>
        <dbReference type="Proteomes" id="UP001300502"/>
    </source>
</evidence>
<dbReference type="InterPro" id="IPR050087">
    <property type="entry name" value="AON_synthase_class-II"/>
</dbReference>
<dbReference type="Proteomes" id="UP001300502">
    <property type="component" value="Unassembled WGS sequence"/>
</dbReference>